<reference evidence="10 16" key="1">
    <citation type="submission" date="2016-09" db="EMBL/GenBank/DDBJ databases">
        <title>Genome Sequence of the Lactobacillus fermentum strain NCC2970 (CNCM I-5068).</title>
        <authorList>
            <person name="Barretto C."/>
            <person name="Ngom-Bru C."/>
            <person name="Genevaz A."/>
            <person name="Fournier C."/>
            <person name="Moine D."/>
            <person name="Kassam M."/>
            <person name="Iltis A."/>
            <person name="Sagory-Zalkind P."/>
            <person name="Faucherand G."/>
            <person name="Descombes P."/>
            <person name="Duboux S."/>
        </authorList>
    </citation>
    <scope>NUCLEOTIDE SEQUENCE [LARGE SCALE GENOMIC DNA]</scope>
    <source>
        <strain evidence="10 16">NCC2970</strain>
    </source>
</reference>
<keyword evidence="5 7" id="KW-0238">DNA-binding</keyword>
<evidence type="ECO:0000256" key="1">
    <source>
        <dbReference type="ARBA" id="ARBA00004496"/>
    </source>
</evidence>
<evidence type="ECO:0000259" key="8">
    <source>
        <dbReference type="Pfam" id="PF01316"/>
    </source>
</evidence>
<dbReference type="GO" id="GO:0016853">
    <property type="term" value="F:isomerase activity"/>
    <property type="evidence" value="ECO:0007669"/>
    <property type="project" value="UniProtKB-KW"/>
</dbReference>
<evidence type="ECO:0000313" key="13">
    <source>
        <dbReference type="EMBL" id="PNV57852.1"/>
    </source>
</evidence>
<dbReference type="SUPFAM" id="SSF55252">
    <property type="entry name" value="C-terminal domain of arginine repressor"/>
    <property type="match status" value="1"/>
</dbReference>
<reference evidence="13 18" key="3">
    <citation type="submission" date="2018-01" db="EMBL/GenBank/DDBJ databases">
        <title>Draft genome sequence of the feruloyl esterase-producing strain Lactobacillus fermentum CRL 1446, isolated from artisanal goat milk cheese.</title>
        <authorList>
            <person name="Abeijon Mukdsi M.C."/>
            <person name="Saavedra L."/>
            <person name="Gauffin Cano M.P."/>
            <person name="Hebert E.M."/>
            <person name="Medina R.B."/>
        </authorList>
    </citation>
    <scope>NUCLEOTIDE SEQUENCE [LARGE SCALE GENOMIC DNA]</scope>
    <source>
        <strain evidence="13 18">CRL 1446</strain>
    </source>
</reference>
<feature type="domain" description="Arginine repressor DNA-binding" evidence="8">
    <location>
        <begin position="1"/>
        <end position="64"/>
    </location>
</feature>
<dbReference type="Proteomes" id="UP000094714">
    <property type="component" value="Chromosome"/>
</dbReference>
<comment type="function">
    <text evidence="7">Regulates arginine biosynthesis genes.</text>
</comment>
<feature type="domain" description="Arginine repressor C-terminal" evidence="9">
    <location>
        <begin position="80"/>
        <end position="146"/>
    </location>
</feature>
<evidence type="ECO:0000259" key="9">
    <source>
        <dbReference type="Pfam" id="PF02863"/>
    </source>
</evidence>
<dbReference type="GO" id="GO:0051259">
    <property type="term" value="P:protein complex oligomerization"/>
    <property type="evidence" value="ECO:0007669"/>
    <property type="project" value="InterPro"/>
</dbReference>
<dbReference type="AlphaFoldDB" id="A0A0F4HEJ9"/>
<evidence type="ECO:0000313" key="14">
    <source>
        <dbReference type="EMBL" id="QIX59631.1"/>
    </source>
</evidence>
<evidence type="ECO:0000256" key="2">
    <source>
        <dbReference type="ARBA" id="ARBA00008316"/>
    </source>
</evidence>
<evidence type="ECO:0000313" key="17">
    <source>
        <dbReference type="Proteomes" id="UP000185427"/>
    </source>
</evidence>
<dbReference type="EMBL" id="CP017151">
    <property type="protein sequence ID" value="AOR74328.1"/>
    <property type="molecule type" value="Genomic_DNA"/>
</dbReference>
<comment type="subcellular location">
    <subcellularLocation>
        <location evidence="1 7">Cytoplasm</location>
    </subcellularLocation>
</comment>
<keyword evidence="7" id="KW-0678">Repressor</keyword>
<keyword evidence="4 7" id="KW-0805">Transcription regulation</keyword>
<reference evidence="12 20" key="5">
    <citation type="submission" date="2021-01" db="EMBL/GenBank/DDBJ databases">
        <title>Development of a method for detection of lactic acid bacteria that cause putrefactive shochu mash.</title>
        <authorList>
            <person name="Takashita H."/>
            <person name="Fujihara E."/>
            <person name="Takayama K."/>
            <person name="Yamamoto H."/>
            <person name="Mizutani M."/>
            <person name="Kajiwara Y."/>
        </authorList>
    </citation>
    <scope>NUCLEOTIDE SEQUENCE [LARGE SCALE GENOMIC DNA]</scope>
    <source>
        <strain evidence="12 20">01-B1</strain>
    </source>
</reference>
<evidence type="ECO:0000313" key="11">
    <source>
        <dbReference type="EMBL" id="APU45887.1"/>
    </source>
</evidence>
<comment type="similarity">
    <text evidence="2 7">Belongs to the ArgR family.</text>
</comment>
<evidence type="ECO:0000313" key="12">
    <source>
        <dbReference type="EMBL" id="GIC71766.1"/>
    </source>
</evidence>
<dbReference type="InterPro" id="IPR036388">
    <property type="entry name" value="WH-like_DNA-bd_sf"/>
</dbReference>
<dbReference type="PANTHER" id="PTHR34471:SF1">
    <property type="entry name" value="ARGININE REPRESSOR"/>
    <property type="match status" value="1"/>
</dbReference>
<dbReference type="UniPathway" id="UPA00068"/>
<evidence type="ECO:0000256" key="4">
    <source>
        <dbReference type="ARBA" id="ARBA00023015"/>
    </source>
</evidence>
<dbReference type="EMBL" id="CP121468">
    <property type="protein sequence ID" value="WFR89177.1"/>
    <property type="molecule type" value="Genomic_DNA"/>
</dbReference>
<dbReference type="GeneID" id="83715732"/>
<reference evidence="14 19" key="4">
    <citation type="submission" date="2020-04" db="EMBL/GenBank/DDBJ databases">
        <title>Novel strain L. Fermentum HFD1 producer antibacterial peptides.</title>
        <authorList>
            <person name="Ozhegov G.D."/>
            <person name="Pavlova A.S."/>
            <person name="Zhuravleva D.E."/>
            <person name="Gogoleva N.V."/>
            <person name="Shagimardanova E.I."/>
            <person name="Markelova M.I."/>
            <person name="Yarullina D.R."/>
            <person name="Kayumov A.R."/>
        </authorList>
    </citation>
    <scope>NUCLEOTIDE SEQUENCE [LARGE SCALE GENOMIC DNA]</scope>
    <source>
        <strain evidence="14 19">HFD1</strain>
    </source>
</reference>
<evidence type="ECO:0000313" key="18">
    <source>
        <dbReference type="Proteomes" id="UP000236514"/>
    </source>
</evidence>
<protein>
    <recommendedName>
        <fullName evidence="7">Arginine repressor</fullName>
    </recommendedName>
</protein>
<keyword evidence="10" id="KW-0413">Isomerase</keyword>
<dbReference type="GO" id="GO:0005737">
    <property type="term" value="C:cytoplasm"/>
    <property type="evidence" value="ECO:0007669"/>
    <property type="project" value="UniProtKB-SubCell"/>
</dbReference>
<keyword evidence="6 7" id="KW-0804">Transcription</keyword>
<dbReference type="InterPro" id="IPR020899">
    <property type="entry name" value="Arg_repress_C"/>
</dbReference>
<keyword evidence="7" id="KW-0028">Amino-acid biosynthesis</keyword>
<dbReference type="GO" id="GO:0034618">
    <property type="term" value="F:arginine binding"/>
    <property type="evidence" value="ECO:0007669"/>
    <property type="project" value="InterPro"/>
</dbReference>
<evidence type="ECO:0000256" key="5">
    <source>
        <dbReference type="ARBA" id="ARBA00023125"/>
    </source>
</evidence>
<dbReference type="SUPFAM" id="SSF46785">
    <property type="entry name" value="Winged helix' DNA-binding domain"/>
    <property type="match status" value="1"/>
</dbReference>
<dbReference type="GO" id="GO:1900079">
    <property type="term" value="P:regulation of arginine biosynthetic process"/>
    <property type="evidence" value="ECO:0007669"/>
    <property type="project" value="UniProtKB-UniRule"/>
</dbReference>
<evidence type="ECO:0000313" key="16">
    <source>
        <dbReference type="Proteomes" id="UP000094714"/>
    </source>
</evidence>
<dbReference type="EMBL" id="BOLH01000006">
    <property type="protein sequence ID" value="GIC71766.1"/>
    <property type="molecule type" value="Genomic_DNA"/>
</dbReference>
<organism evidence="10 16">
    <name type="scientific">Limosilactobacillus fermentum</name>
    <name type="common">Lactobacillus fermentum</name>
    <dbReference type="NCBI Taxonomy" id="1613"/>
    <lineage>
        <taxon>Bacteria</taxon>
        <taxon>Bacillati</taxon>
        <taxon>Bacillota</taxon>
        <taxon>Bacilli</taxon>
        <taxon>Lactobacillales</taxon>
        <taxon>Lactobacillaceae</taxon>
        <taxon>Limosilactobacillus</taxon>
    </lineage>
</organism>
<evidence type="ECO:0000313" key="10">
    <source>
        <dbReference type="EMBL" id="AOR74328.1"/>
    </source>
</evidence>
<dbReference type="InterPro" id="IPR001669">
    <property type="entry name" value="Arg_repress"/>
</dbReference>
<dbReference type="EMBL" id="CP050919">
    <property type="protein sequence ID" value="QIX59631.1"/>
    <property type="molecule type" value="Genomic_DNA"/>
</dbReference>
<comment type="pathway">
    <text evidence="7">Amino-acid biosynthesis; L-arginine biosynthesis [regulation].</text>
</comment>
<keyword evidence="7" id="KW-0055">Arginine biosynthesis</keyword>
<accession>A0A0F4HEJ9</accession>
<dbReference type="PRINTS" id="PR01467">
    <property type="entry name" value="ARGREPRESSOR"/>
</dbReference>
<dbReference type="Gene3D" id="3.30.1360.40">
    <property type="match status" value="1"/>
</dbReference>
<evidence type="ECO:0000256" key="3">
    <source>
        <dbReference type="ARBA" id="ARBA00022490"/>
    </source>
</evidence>
<dbReference type="PATRIC" id="fig|1613.112.peg.906"/>
<sequence>MNYKQRRQLIQQLVEENHIATQEELLELLKQHGVVATQATVSRDIHSLNIAKVSSSDGQSYYAQVAAAKEDDDRLYRAIANRVVSYTTVEFVNVVKTTPDSSYATILGGMFDELSMPEVVGTIAGNDTLLIISPDAQGAQKIGQLLADNQGH</sequence>
<dbReference type="Proteomes" id="UP000653631">
    <property type="component" value="Unassembled WGS sequence"/>
</dbReference>
<dbReference type="PANTHER" id="PTHR34471">
    <property type="entry name" value="ARGININE REPRESSOR"/>
    <property type="match status" value="1"/>
</dbReference>
<dbReference type="Pfam" id="PF01316">
    <property type="entry name" value="Arg_repressor"/>
    <property type="match status" value="1"/>
</dbReference>
<proteinExistence type="inferred from homology"/>
<gene>
    <name evidence="7 12" type="primary">argR</name>
    <name evidence="14" type="synonym">argR_2</name>
    <name evidence="11" type="ORF">BUW47_05355</name>
    <name evidence="13" type="ORF">C1Y38_05710</name>
    <name evidence="14" type="ORF">HCY95_02091</name>
    <name evidence="10" type="ORF">LACFE_CDS0866</name>
    <name evidence="12" type="ORF">LF01B1_07810</name>
    <name evidence="15" type="ORF">P8634_10610</name>
</gene>
<dbReference type="HAMAP" id="MF_00173">
    <property type="entry name" value="Arg_repressor"/>
    <property type="match status" value="1"/>
</dbReference>
<dbReference type="Gene3D" id="1.10.10.10">
    <property type="entry name" value="Winged helix-like DNA-binding domain superfamily/Winged helix DNA-binding domain"/>
    <property type="match status" value="1"/>
</dbReference>
<dbReference type="InterPro" id="IPR036390">
    <property type="entry name" value="WH_DNA-bd_sf"/>
</dbReference>
<evidence type="ECO:0000256" key="7">
    <source>
        <dbReference type="HAMAP-Rule" id="MF_00173"/>
    </source>
</evidence>
<dbReference type="EMBL" id="CP019030">
    <property type="protein sequence ID" value="APU45887.1"/>
    <property type="molecule type" value="Genomic_DNA"/>
</dbReference>
<evidence type="ECO:0000313" key="20">
    <source>
        <dbReference type="Proteomes" id="UP000653631"/>
    </source>
</evidence>
<dbReference type="GO" id="GO:0003700">
    <property type="term" value="F:DNA-binding transcription factor activity"/>
    <property type="evidence" value="ECO:0007669"/>
    <property type="project" value="UniProtKB-UniRule"/>
</dbReference>
<reference evidence="11 17" key="2">
    <citation type="submission" date="2016-12" db="EMBL/GenBank/DDBJ databases">
        <title>Complete Genome Sequence of Lactobacillus fermentum Strain SNUV175, a Probiotic for Treatment of Bacterial Vaginosis.</title>
        <authorList>
            <person name="Lee S."/>
            <person name="You H.J."/>
            <person name="Kwon B."/>
            <person name="Ko G."/>
        </authorList>
    </citation>
    <scope>NUCLEOTIDE SEQUENCE [LARGE SCALE GENOMIC DNA]</scope>
    <source>
        <strain evidence="11 17">SNUV175</strain>
    </source>
</reference>
<keyword evidence="3 7" id="KW-0963">Cytoplasm</keyword>
<dbReference type="InterPro" id="IPR036251">
    <property type="entry name" value="Arg_repress_C_sf"/>
</dbReference>
<dbReference type="Proteomes" id="UP000236514">
    <property type="component" value="Unassembled WGS sequence"/>
</dbReference>
<dbReference type="GO" id="GO:0003677">
    <property type="term" value="F:DNA binding"/>
    <property type="evidence" value="ECO:0007669"/>
    <property type="project" value="UniProtKB-KW"/>
</dbReference>
<evidence type="ECO:0000256" key="6">
    <source>
        <dbReference type="ARBA" id="ARBA00023163"/>
    </source>
</evidence>
<dbReference type="Proteomes" id="UP000503169">
    <property type="component" value="Chromosome"/>
</dbReference>
<dbReference type="Proteomes" id="UP000185427">
    <property type="component" value="Chromosome"/>
</dbReference>
<dbReference type="OrthoDB" id="9807089at2"/>
<name>A0A0F4HEJ9_LIMFE</name>
<dbReference type="EMBL" id="POTQ01000010">
    <property type="protein sequence ID" value="PNV57852.1"/>
    <property type="molecule type" value="Genomic_DNA"/>
</dbReference>
<evidence type="ECO:0000313" key="19">
    <source>
        <dbReference type="Proteomes" id="UP000503169"/>
    </source>
</evidence>
<dbReference type="Proteomes" id="UP001218104">
    <property type="component" value="Chromosome"/>
</dbReference>
<dbReference type="Pfam" id="PF02863">
    <property type="entry name" value="Arg_repressor_C"/>
    <property type="match status" value="1"/>
</dbReference>
<dbReference type="RefSeq" id="WP_003685587.1">
    <property type="nucleotide sequence ID" value="NZ_AP024320.1"/>
</dbReference>
<reference evidence="15" key="6">
    <citation type="submission" date="2023-04" db="EMBL/GenBank/DDBJ databases">
        <title>Genomic of Limosilactobacillus fermentum MSJK0025.</title>
        <authorList>
            <person name="Yang S."/>
        </authorList>
    </citation>
    <scope>NUCLEOTIDE SEQUENCE</scope>
    <source>
        <strain evidence="15">MSJK0025</strain>
    </source>
</reference>
<dbReference type="InterPro" id="IPR020900">
    <property type="entry name" value="Arg_repress_DNA-bd"/>
</dbReference>
<evidence type="ECO:0000313" key="15">
    <source>
        <dbReference type="EMBL" id="WFR89177.1"/>
    </source>
</evidence>
<dbReference type="GO" id="GO:0006526">
    <property type="term" value="P:L-arginine biosynthetic process"/>
    <property type="evidence" value="ECO:0007669"/>
    <property type="project" value="UniProtKB-UniPathway"/>
</dbReference>